<evidence type="ECO:0000256" key="1">
    <source>
        <dbReference type="ARBA" id="ARBA00022723"/>
    </source>
</evidence>
<evidence type="ECO:0000313" key="12">
    <source>
        <dbReference type="Proteomes" id="UP001273136"/>
    </source>
</evidence>
<dbReference type="InterPro" id="IPR001623">
    <property type="entry name" value="DnaJ_domain"/>
</dbReference>
<dbReference type="GO" id="GO:0031072">
    <property type="term" value="F:heat shock protein binding"/>
    <property type="evidence" value="ECO:0007669"/>
    <property type="project" value="InterPro"/>
</dbReference>
<dbReference type="SUPFAM" id="SSF49493">
    <property type="entry name" value="HSP40/DnaJ peptide-binding domain"/>
    <property type="match status" value="2"/>
</dbReference>
<dbReference type="EMBL" id="JAWDKA010000004">
    <property type="protein sequence ID" value="MDV0441775.1"/>
    <property type="molecule type" value="Genomic_DNA"/>
</dbReference>
<dbReference type="GO" id="GO:0009408">
    <property type="term" value="P:response to heat"/>
    <property type="evidence" value="ECO:0007669"/>
    <property type="project" value="InterPro"/>
</dbReference>
<feature type="binding site" evidence="6">
    <location>
        <position position="191"/>
    </location>
    <ligand>
        <name>Zn(2+)</name>
        <dbReference type="ChEBI" id="CHEBI:29105"/>
        <label>2</label>
    </ligand>
</feature>
<reference evidence="11" key="1">
    <citation type="submission" date="2023-06" db="EMBL/GenBank/DDBJ databases">
        <title>Genome sequence of Methancorpusculaceae sp. Ag1.</title>
        <authorList>
            <person name="Protasov E."/>
            <person name="Platt K."/>
            <person name="Poehlein A."/>
            <person name="Daniel R."/>
            <person name="Brune A."/>
        </authorList>
    </citation>
    <scope>NUCLEOTIDE SEQUENCE</scope>
    <source>
        <strain evidence="11">Ag1</strain>
    </source>
</reference>
<dbReference type="CDD" id="cd10719">
    <property type="entry name" value="DnaJ_zf"/>
    <property type="match status" value="1"/>
</dbReference>
<dbReference type="GO" id="GO:0051082">
    <property type="term" value="F:unfolded protein binding"/>
    <property type="evidence" value="ECO:0007669"/>
    <property type="project" value="UniProtKB-UniRule"/>
</dbReference>
<dbReference type="Gene3D" id="2.60.260.20">
    <property type="entry name" value="Urease metallochaperone UreE, N-terminal domain"/>
    <property type="match status" value="2"/>
</dbReference>
<dbReference type="PANTHER" id="PTHR43096">
    <property type="entry name" value="DNAJ HOMOLOG 1, MITOCHONDRIAL-RELATED"/>
    <property type="match status" value="1"/>
</dbReference>
<dbReference type="PANTHER" id="PTHR43096:SF52">
    <property type="entry name" value="DNAJ HOMOLOG 1, MITOCHONDRIAL-RELATED"/>
    <property type="match status" value="1"/>
</dbReference>
<dbReference type="InterPro" id="IPR001305">
    <property type="entry name" value="HSP_DnaJ_Cys-rich_dom"/>
</dbReference>
<feature type="region of interest" description="Disordered" evidence="8">
    <location>
        <begin position="353"/>
        <end position="394"/>
    </location>
</feature>
<feature type="repeat" description="CXXCXGXG motif" evidence="6">
    <location>
        <begin position="205"/>
        <end position="212"/>
    </location>
</feature>
<dbReference type="PRINTS" id="PR00625">
    <property type="entry name" value="JDOMAIN"/>
</dbReference>
<evidence type="ECO:0000259" key="9">
    <source>
        <dbReference type="PROSITE" id="PS50076"/>
    </source>
</evidence>
<dbReference type="Proteomes" id="UP001273136">
    <property type="component" value="Unassembled WGS sequence"/>
</dbReference>
<feature type="binding site" evidence="6">
    <location>
        <position position="194"/>
    </location>
    <ligand>
        <name>Zn(2+)</name>
        <dbReference type="ChEBI" id="CHEBI:29105"/>
        <label>2</label>
    </ligand>
</feature>
<feature type="repeat" description="CXXCXGXG motif" evidence="6">
    <location>
        <begin position="149"/>
        <end position="156"/>
    </location>
</feature>
<dbReference type="InterPro" id="IPR036869">
    <property type="entry name" value="J_dom_sf"/>
</dbReference>
<feature type="binding site" evidence="6">
    <location>
        <position position="165"/>
    </location>
    <ligand>
        <name>Zn(2+)</name>
        <dbReference type="ChEBI" id="CHEBI:29105"/>
        <label>2</label>
    </ligand>
</feature>
<evidence type="ECO:0000256" key="2">
    <source>
        <dbReference type="ARBA" id="ARBA00022737"/>
    </source>
</evidence>
<dbReference type="GO" id="GO:0005737">
    <property type="term" value="C:cytoplasm"/>
    <property type="evidence" value="ECO:0007669"/>
    <property type="project" value="UniProtKB-SubCell"/>
</dbReference>
<keyword evidence="6" id="KW-0963">Cytoplasm</keyword>
<feature type="binding site" evidence="6">
    <location>
        <position position="149"/>
    </location>
    <ligand>
        <name>Zn(2+)</name>
        <dbReference type="ChEBI" id="CHEBI:29105"/>
        <label>1</label>
    </ligand>
</feature>
<evidence type="ECO:0000256" key="7">
    <source>
        <dbReference type="PROSITE-ProRule" id="PRU00546"/>
    </source>
</evidence>
<dbReference type="InterPro" id="IPR018253">
    <property type="entry name" value="DnaJ_domain_CS"/>
</dbReference>
<keyword evidence="12" id="KW-1185">Reference proteome</keyword>
<dbReference type="InterPro" id="IPR002939">
    <property type="entry name" value="DnaJ_C"/>
</dbReference>
<dbReference type="AlphaFoldDB" id="A0AAE4MBE3"/>
<accession>A0AAE4MBE3</accession>
<keyword evidence="3 6" id="KW-0863">Zinc-finger</keyword>
<dbReference type="NCBIfam" id="NF008035">
    <property type="entry name" value="PRK10767.1"/>
    <property type="match status" value="1"/>
</dbReference>
<dbReference type="SUPFAM" id="SSF46565">
    <property type="entry name" value="Chaperone J-domain"/>
    <property type="match status" value="1"/>
</dbReference>
<dbReference type="PROSITE" id="PS51188">
    <property type="entry name" value="ZF_CR"/>
    <property type="match status" value="1"/>
</dbReference>
<organism evidence="11 12">
    <name type="scientific">Methanorbis furvi</name>
    <dbReference type="NCBI Taxonomy" id="3028299"/>
    <lineage>
        <taxon>Archaea</taxon>
        <taxon>Methanobacteriati</taxon>
        <taxon>Methanobacteriota</taxon>
        <taxon>Stenosarchaea group</taxon>
        <taxon>Methanomicrobia</taxon>
        <taxon>Methanomicrobiales</taxon>
        <taxon>Methanocorpusculaceae</taxon>
        <taxon>Methanorbis</taxon>
    </lineage>
</organism>
<evidence type="ECO:0000259" key="10">
    <source>
        <dbReference type="PROSITE" id="PS51188"/>
    </source>
</evidence>
<dbReference type="HAMAP" id="MF_01152">
    <property type="entry name" value="DnaJ"/>
    <property type="match status" value="1"/>
</dbReference>
<dbReference type="SMART" id="SM00271">
    <property type="entry name" value="DnaJ"/>
    <property type="match status" value="1"/>
</dbReference>
<feature type="binding site" evidence="6">
    <location>
        <position position="168"/>
    </location>
    <ligand>
        <name>Zn(2+)</name>
        <dbReference type="ChEBI" id="CHEBI:29105"/>
        <label>2</label>
    </ligand>
</feature>
<dbReference type="PROSITE" id="PS00636">
    <property type="entry name" value="DNAJ_1"/>
    <property type="match status" value="1"/>
</dbReference>
<evidence type="ECO:0000256" key="4">
    <source>
        <dbReference type="ARBA" id="ARBA00022833"/>
    </source>
</evidence>
<gene>
    <name evidence="11" type="primary">dnaJ_1</name>
    <name evidence="6" type="synonym">dnaJ</name>
    <name evidence="11" type="ORF">McpAg1_09850</name>
</gene>
<feature type="domain" description="CR-type" evidence="10">
    <location>
        <begin position="136"/>
        <end position="217"/>
    </location>
</feature>
<comment type="subcellular location">
    <subcellularLocation>
        <location evidence="6">Cytoplasm</location>
    </subcellularLocation>
</comment>
<feature type="repeat" description="CXXCXGXG motif" evidence="6">
    <location>
        <begin position="165"/>
        <end position="172"/>
    </location>
</feature>
<keyword evidence="6" id="KW-0346">Stress response</keyword>
<proteinExistence type="inferred from homology"/>
<dbReference type="GO" id="GO:0006260">
    <property type="term" value="P:DNA replication"/>
    <property type="evidence" value="ECO:0007669"/>
    <property type="project" value="UniProtKB-KW"/>
</dbReference>
<dbReference type="PROSITE" id="PS50076">
    <property type="entry name" value="DNAJ_2"/>
    <property type="match status" value="1"/>
</dbReference>
<dbReference type="FunFam" id="2.60.260.20:FF:000013">
    <property type="entry name" value="DnaJ subfamily B member 11"/>
    <property type="match status" value="1"/>
</dbReference>
<evidence type="ECO:0000256" key="3">
    <source>
        <dbReference type="ARBA" id="ARBA00022771"/>
    </source>
</evidence>
<keyword evidence="6" id="KW-0235">DNA replication</keyword>
<comment type="caution">
    <text evidence="11">The sequence shown here is derived from an EMBL/GenBank/DDBJ whole genome shotgun (WGS) entry which is preliminary data.</text>
</comment>
<feature type="domain" description="J" evidence="9">
    <location>
        <begin position="5"/>
        <end position="69"/>
    </location>
</feature>
<dbReference type="Gene3D" id="1.10.287.110">
    <property type="entry name" value="DnaJ domain"/>
    <property type="match status" value="1"/>
</dbReference>
<evidence type="ECO:0000313" key="11">
    <source>
        <dbReference type="EMBL" id="MDV0441775.1"/>
    </source>
</evidence>
<dbReference type="Pfam" id="PF00684">
    <property type="entry name" value="DnaJ_CXXCXGXG"/>
    <property type="match status" value="1"/>
</dbReference>
<feature type="binding site" evidence="6">
    <location>
        <position position="205"/>
    </location>
    <ligand>
        <name>Zn(2+)</name>
        <dbReference type="ChEBI" id="CHEBI:29105"/>
        <label>1</label>
    </ligand>
</feature>
<dbReference type="NCBIfam" id="TIGR02349">
    <property type="entry name" value="DnaJ_bact"/>
    <property type="match status" value="1"/>
</dbReference>
<feature type="compositionally biased region" description="Basic and acidic residues" evidence="8">
    <location>
        <begin position="358"/>
        <end position="385"/>
    </location>
</feature>
<keyword evidence="2 6" id="KW-0677">Repeat</keyword>
<comment type="cofactor">
    <cofactor evidence="6">
        <name>Zn(2+)</name>
        <dbReference type="ChEBI" id="CHEBI:29105"/>
    </cofactor>
    <text evidence="6">Binds 2 Zn(2+) ions per monomer.</text>
</comment>
<dbReference type="CDD" id="cd10747">
    <property type="entry name" value="DnaJ_C"/>
    <property type="match status" value="1"/>
</dbReference>
<dbReference type="FunFam" id="1.10.287.110:FF:000034">
    <property type="entry name" value="Chaperone protein DnaJ"/>
    <property type="match status" value="1"/>
</dbReference>
<comment type="subunit">
    <text evidence="6">Homodimer.</text>
</comment>
<dbReference type="Pfam" id="PF01556">
    <property type="entry name" value="DnaJ_C"/>
    <property type="match status" value="1"/>
</dbReference>
<dbReference type="GO" id="GO:0008270">
    <property type="term" value="F:zinc ion binding"/>
    <property type="evidence" value="ECO:0007669"/>
    <property type="project" value="UniProtKB-UniRule"/>
</dbReference>
<feature type="zinc finger region" description="CR-type" evidence="7">
    <location>
        <begin position="136"/>
        <end position="217"/>
    </location>
</feature>
<dbReference type="SUPFAM" id="SSF57938">
    <property type="entry name" value="DnaJ/Hsp40 cysteine-rich domain"/>
    <property type="match status" value="1"/>
</dbReference>
<sequence>MGSESYYDVLGVPRNATETDIKKAYRNLAKKYHPDVCKEAGAEEKFKSINEAYSVLSDDGKRHQYDQLGHDNFTNASKGSYGGPGGGGYTADFSGFGDIFDSFFGGGGGGGRRSGPRQGDDLLMRIQITLEDAVFGAQKEIEVMHTEQCPECDGTGSSTKKTTTCPKCGGTGQIKQVRNSIFGQMVTAAPCPNCGGRGKIPESACKKCNGTGRTKVKRKVTVHVPPGIESGMRLRMEGYGEAGDYGAPNGDLYIEVRVASNAKFDREDDDLVTQYEITPAQAALGCEVEIETLDKKKVSLKIPSGIAYGTRLRIPGEGVRRRGNFGNLLVRIVIATPKKLSSAERELYEQLLAAEGNAPKERPAKEEREEKKEKSSSESETPKDEKKKKRGFFK</sequence>
<feature type="binding site" evidence="6">
    <location>
        <position position="152"/>
    </location>
    <ligand>
        <name>Zn(2+)</name>
        <dbReference type="ChEBI" id="CHEBI:29105"/>
        <label>1</label>
    </ligand>
</feature>
<keyword evidence="1 6" id="KW-0479">Metal-binding</keyword>
<dbReference type="GO" id="GO:0042026">
    <property type="term" value="P:protein refolding"/>
    <property type="evidence" value="ECO:0007669"/>
    <property type="project" value="TreeGrafter"/>
</dbReference>
<keyword evidence="5 6" id="KW-0143">Chaperone</keyword>
<evidence type="ECO:0000256" key="6">
    <source>
        <dbReference type="HAMAP-Rule" id="MF_01152"/>
    </source>
</evidence>
<dbReference type="CDD" id="cd06257">
    <property type="entry name" value="DnaJ"/>
    <property type="match status" value="1"/>
</dbReference>
<feature type="binding site" evidence="6">
    <location>
        <position position="208"/>
    </location>
    <ligand>
        <name>Zn(2+)</name>
        <dbReference type="ChEBI" id="CHEBI:29105"/>
        <label>1</label>
    </ligand>
</feature>
<feature type="repeat" description="CXXCXGXG motif" evidence="6">
    <location>
        <begin position="191"/>
        <end position="198"/>
    </location>
</feature>
<dbReference type="InterPro" id="IPR036410">
    <property type="entry name" value="HSP_DnaJ_Cys-rich_dom_sf"/>
</dbReference>
<evidence type="ECO:0000256" key="5">
    <source>
        <dbReference type="ARBA" id="ARBA00023186"/>
    </source>
</evidence>
<dbReference type="Pfam" id="PF00226">
    <property type="entry name" value="DnaJ"/>
    <property type="match status" value="1"/>
</dbReference>
<keyword evidence="4 6" id="KW-0862">Zinc</keyword>
<comment type="similarity">
    <text evidence="6">Belongs to the DnaJ family.</text>
</comment>
<protein>
    <recommendedName>
        <fullName evidence="6">Chaperone protein DnaJ</fullName>
    </recommendedName>
</protein>
<dbReference type="GO" id="GO:0005524">
    <property type="term" value="F:ATP binding"/>
    <property type="evidence" value="ECO:0007669"/>
    <property type="project" value="InterPro"/>
</dbReference>
<comment type="function">
    <text evidence="6">Participates actively in the response to hyperosmotic and heat shock by preventing the aggregation of stress-denatured proteins and by disaggregating proteins, also in an autonomous, DnaK-independent fashion. Unfolded proteins bind initially to DnaJ; upon interaction with the DnaJ-bound protein, DnaK hydrolyzes its bound ATP, resulting in the formation of a stable complex. GrpE releases ADP from DnaK; ATP binding to DnaK triggers the release of the substrate protein, thus completing the reaction cycle. Several rounds of ATP-dependent interactions between DnaJ, DnaK and GrpE are required for fully efficient folding. Also involved, together with DnaK and GrpE, in the DNA replication of plasmids through activation of initiation proteins.</text>
</comment>
<dbReference type="RefSeq" id="WP_338094178.1">
    <property type="nucleotide sequence ID" value="NZ_JAWDKA010000004.1"/>
</dbReference>
<evidence type="ECO:0000256" key="8">
    <source>
        <dbReference type="SAM" id="MobiDB-lite"/>
    </source>
</evidence>
<dbReference type="InterPro" id="IPR008971">
    <property type="entry name" value="HSP40/DnaJ_pept-bd"/>
</dbReference>
<comment type="domain">
    <text evidence="6">The J domain is necessary and sufficient to stimulate DnaK ATPase activity. Zinc center 1 plays an important role in the autonomous, DnaK-independent chaperone activity of DnaJ. Zinc center 2 is essential for interaction with DnaK and for DnaJ activity.</text>
</comment>
<dbReference type="InterPro" id="IPR012724">
    <property type="entry name" value="DnaJ"/>
</dbReference>
<dbReference type="Gene3D" id="6.20.20.10">
    <property type="match status" value="2"/>
</dbReference>
<name>A0AAE4MBE3_9EURY</name>